<dbReference type="EMBL" id="LRGB01002226">
    <property type="protein sequence ID" value="KZS08403.1"/>
    <property type="molecule type" value="Genomic_DNA"/>
</dbReference>
<evidence type="ECO:0000313" key="6">
    <source>
        <dbReference type="EMBL" id="KZS08403.1"/>
    </source>
</evidence>
<comment type="caution">
    <text evidence="6">The sequence shown here is derived from an EMBL/GenBank/DDBJ whole genome shotgun (WGS) entry which is preliminary data.</text>
</comment>
<dbReference type="InterPro" id="IPR027417">
    <property type="entry name" value="P-loop_NTPase"/>
</dbReference>
<evidence type="ECO:0000259" key="5">
    <source>
        <dbReference type="Pfam" id="PF21530"/>
    </source>
</evidence>
<dbReference type="Pfam" id="PF21530">
    <property type="entry name" value="Pif1_2B_dom"/>
    <property type="match status" value="1"/>
</dbReference>
<comment type="catalytic activity">
    <reaction evidence="1">
        <text>ATP + H2O = ADP + phosphate + H(+)</text>
        <dbReference type="Rhea" id="RHEA:13065"/>
        <dbReference type="ChEBI" id="CHEBI:15377"/>
        <dbReference type="ChEBI" id="CHEBI:15378"/>
        <dbReference type="ChEBI" id="CHEBI:30616"/>
        <dbReference type="ChEBI" id="CHEBI:43474"/>
        <dbReference type="ChEBI" id="CHEBI:456216"/>
        <dbReference type="EC" id="5.6.2.3"/>
    </reaction>
</comment>
<evidence type="ECO:0000256" key="2">
    <source>
        <dbReference type="SAM" id="MobiDB-lite"/>
    </source>
</evidence>
<dbReference type="Gene3D" id="3.40.50.300">
    <property type="entry name" value="P-loop containing nucleotide triphosphate hydrolases"/>
    <property type="match status" value="2"/>
</dbReference>
<accession>A0A164R7W7</accession>
<keyword evidence="1" id="KW-0378">Hydrolase</keyword>
<evidence type="ECO:0000259" key="4">
    <source>
        <dbReference type="Pfam" id="PF14214"/>
    </source>
</evidence>
<keyword evidence="1" id="KW-0233">DNA recombination</keyword>
<reference evidence="6 7" key="1">
    <citation type="submission" date="2016-03" db="EMBL/GenBank/DDBJ databases">
        <title>EvidentialGene: Evidence-directed Construction of Genes on Genomes.</title>
        <authorList>
            <person name="Gilbert D.G."/>
            <person name="Choi J.-H."/>
            <person name="Mockaitis K."/>
            <person name="Colbourne J."/>
            <person name="Pfrender M."/>
        </authorList>
    </citation>
    <scope>NUCLEOTIDE SEQUENCE [LARGE SCALE GENOMIC DNA]</scope>
    <source>
        <strain evidence="6 7">Xinb3</strain>
        <tissue evidence="6">Complete organism</tissue>
    </source>
</reference>
<feature type="domain" description="DNA helicase Pif1-like DEAD-box helicase" evidence="3">
    <location>
        <begin position="1095"/>
        <end position="1306"/>
    </location>
</feature>
<protein>
    <recommendedName>
        <fullName evidence="1">ATP-dependent DNA helicase</fullName>
        <ecNumber evidence="1">5.6.2.3</ecNumber>
    </recommendedName>
</protein>
<keyword evidence="1" id="KW-0547">Nucleotide-binding</keyword>
<dbReference type="PANTHER" id="PTHR10492">
    <property type="match status" value="1"/>
</dbReference>
<dbReference type="GO" id="GO:0016887">
    <property type="term" value="F:ATP hydrolysis activity"/>
    <property type="evidence" value="ECO:0007669"/>
    <property type="project" value="RHEA"/>
</dbReference>
<dbReference type="InterPro" id="IPR025476">
    <property type="entry name" value="Helitron_helicase-like"/>
</dbReference>
<dbReference type="CDD" id="cd18809">
    <property type="entry name" value="SF1_C_RecD"/>
    <property type="match status" value="1"/>
</dbReference>
<dbReference type="InterPro" id="IPR010285">
    <property type="entry name" value="DNA_helicase_pif1-like_DEAD"/>
</dbReference>
<comment type="similarity">
    <text evidence="1">Belongs to the helicase family.</text>
</comment>
<dbReference type="GO" id="GO:0000723">
    <property type="term" value="P:telomere maintenance"/>
    <property type="evidence" value="ECO:0007669"/>
    <property type="project" value="InterPro"/>
</dbReference>
<keyword evidence="1 6" id="KW-0347">Helicase</keyword>
<dbReference type="Pfam" id="PF14214">
    <property type="entry name" value="Helitron_like_N"/>
    <property type="match status" value="1"/>
</dbReference>
<feature type="domain" description="DNA helicase Pif1-like 2B" evidence="5">
    <location>
        <begin position="1414"/>
        <end position="1460"/>
    </location>
</feature>
<keyword evidence="1" id="KW-0067">ATP-binding</keyword>
<dbReference type="GO" id="GO:0006310">
    <property type="term" value="P:DNA recombination"/>
    <property type="evidence" value="ECO:0007669"/>
    <property type="project" value="UniProtKB-KW"/>
</dbReference>
<feature type="region of interest" description="Disordered" evidence="2">
    <location>
        <begin position="1"/>
        <end position="27"/>
    </location>
</feature>
<dbReference type="STRING" id="35525.A0A164R7W7"/>
<keyword evidence="1" id="KW-0234">DNA repair</keyword>
<dbReference type="Proteomes" id="UP000076858">
    <property type="component" value="Unassembled WGS sequence"/>
</dbReference>
<evidence type="ECO:0000256" key="1">
    <source>
        <dbReference type="RuleBase" id="RU363044"/>
    </source>
</evidence>
<dbReference type="InterPro" id="IPR049163">
    <property type="entry name" value="Pif1-like_2B_dom"/>
</dbReference>
<proteinExistence type="inferred from homology"/>
<gene>
    <name evidence="6" type="ORF">APZ42_027609</name>
</gene>
<sequence>MREERRRIDKDYHQNRRAANEVEANHARRSVEEIHHGIRLIEETQEVAELTSEANEEQSTATENDGPEIFLDGLESVDWTQCDQETEDLRRAKYAQEHADIVPVETEEEQRHRQEFLEQNRQTKVKKTHQLAQKPILDERKVILPPPKECPELLQMLFTNCHPKSASFIKDARKYNNALAFASLGASIDNLRGRGPYCYKIHGQLYHNTTAVQFYDEETSVPPALKYAQLYFLDSAQANEQRLNNPANRSCDSALMEQLDALIRRVNPYAVMYKNMRQVAMEEDRQAAVEGRAPLVISMVIHNDRRTQDERRYNSPAGEEIAVVFKSIDGAPPENRDVRGHLLIPRRGKVFIRIDTQKPMCDPMTYPLLFPNGDNGWDQNLKRRNLNEDQDNVSHDHDEEQELLAEDSRIADLNDEEDQMRTEIVPEPEFETEVDIDPDVPVPIYDVNRRGPRSRITQCEFYSSQLSIRKGIFNAVLYGGPLFQQYVVDAYVKVEANRIHYIQTHQKDLHVAQYNGLMDYITTRAERDNITVGTPVILPSSFIGSPRAMKQGYQDAMAICSRFGKPTYFLTFTCNPKWQEITESIESYQVAANRPNVVARVYQLKLKELIKDIQEKQILGVVVARIHVIEFQKRGLPHCHMLIWIDQHDVPTTESEIDKTISAEIPDPETHPELHKIIMSNMIHGPCGTINPNSPCMDGSKCTKSFPKPFSPSTVINSNGYPTYRRRDTGISYPLNDKPNSPRVDNSWVVPFNAYLSLKYNSHINLEFCASITSVKYIFKYIYKGHDCANIQISRAENQQGQQEIVWDETKQFLDTRYVSAPEACWRLFKYPLCYRSHAVSRLAVHLPQEQPVYFQAGFEDRAVLNAASKLTTLTAWFKLNQDHESARQYYYREIPNHFCFHNNQRKWKPRKKRINVIGRIYSVGVKQVERHSLRLLLLEVKGATSFEYLRTVDNVLYPTFKQAAIARNLLADDSAWEKVMEEAAAFEMPVQLRQLFVDICCHCRPTNAQLLFNNNLQHLTEDYQRNGHGEEVAKNLALKWIQDKIVQNGEKYEDFELPIPDFQLIDRLISAEIEENDENVQRQKKLRGEMIMAKLNVGQRAAFDQIMTAINDENSPQSRQFFLDGPGGTGKTFLYNTLINVLQGEGKKIIAVASTGIASTLLIDGATYHSQFKIYPPITETTRSKIEEHHFSAKLIRDAALIIEDEATVMTNHALNAIKHVTEKVTKNNKPYGNKVLLLGGDFRQCLPVVKHGNQVKVVEATIKNCESWSTFRHLRLTENMRTTAGSQEYANWLIELGNGTLPTTANLSSDVVEIPPDFLITEEYAKSLNITGDDQDPRINALIHHVFGDPKHLLDQDISEEVNSRAILCPKNDECLKINNAIIKNMPGEQCVYKSIDTITGDEEEVANFPTEFLNTLKISGIPPHTLKLKVGAIIMLLKNIDSRRGLCNGTRLVIKQLRQNVIVAAISSGKNKGLCVFIPRMNMSPTDSDLPFTLNRLQFPVLLAFAVTINKSQGQTFDRVGILLQEPVFSHGQLYVAFSRATSREGVKVVCIEGAKQGKMLNKSTTVQDREKVFTHNIVYKEVLSST</sequence>
<name>A0A164R7W7_9CRUS</name>
<keyword evidence="1" id="KW-0227">DNA damage</keyword>
<feature type="region of interest" description="Disordered" evidence="2">
    <location>
        <begin position="49"/>
        <end position="68"/>
    </location>
</feature>
<dbReference type="PANTHER" id="PTHR10492:SF57">
    <property type="entry name" value="ATP-DEPENDENT DNA HELICASE"/>
    <property type="match status" value="1"/>
</dbReference>
<dbReference type="GO" id="GO:0006281">
    <property type="term" value="P:DNA repair"/>
    <property type="evidence" value="ECO:0007669"/>
    <property type="project" value="UniProtKB-KW"/>
</dbReference>
<comment type="cofactor">
    <cofactor evidence="1">
        <name>Mg(2+)</name>
        <dbReference type="ChEBI" id="CHEBI:18420"/>
    </cofactor>
</comment>
<evidence type="ECO:0000259" key="3">
    <source>
        <dbReference type="Pfam" id="PF05970"/>
    </source>
</evidence>
<dbReference type="GO" id="GO:0005524">
    <property type="term" value="F:ATP binding"/>
    <property type="evidence" value="ECO:0007669"/>
    <property type="project" value="UniProtKB-KW"/>
</dbReference>
<dbReference type="EC" id="5.6.2.3" evidence="1"/>
<feature type="domain" description="Helitron helicase-like" evidence="4">
    <location>
        <begin position="461"/>
        <end position="643"/>
    </location>
</feature>
<evidence type="ECO:0000313" key="7">
    <source>
        <dbReference type="Proteomes" id="UP000076858"/>
    </source>
</evidence>
<dbReference type="GO" id="GO:0043139">
    <property type="term" value="F:5'-3' DNA helicase activity"/>
    <property type="evidence" value="ECO:0007669"/>
    <property type="project" value="UniProtKB-EC"/>
</dbReference>
<dbReference type="Pfam" id="PF05970">
    <property type="entry name" value="PIF1"/>
    <property type="match status" value="1"/>
</dbReference>
<dbReference type="SUPFAM" id="SSF52540">
    <property type="entry name" value="P-loop containing nucleoside triphosphate hydrolases"/>
    <property type="match status" value="2"/>
</dbReference>
<keyword evidence="7" id="KW-1185">Reference proteome</keyword>
<organism evidence="6 7">
    <name type="scientific">Daphnia magna</name>
    <dbReference type="NCBI Taxonomy" id="35525"/>
    <lineage>
        <taxon>Eukaryota</taxon>
        <taxon>Metazoa</taxon>
        <taxon>Ecdysozoa</taxon>
        <taxon>Arthropoda</taxon>
        <taxon>Crustacea</taxon>
        <taxon>Branchiopoda</taxon>
        <taxon>Diplostraca</taxon>
        <taxon>Cladocera</taxon>
        <taxon>Anomopoda</taxon>
        <taxon>Daphniidae</taxon>
        <taxon>Daphnia</taxon>
    </lineage>
</organism>
<dbReference type="OrthoDB" id="6379596at2759"/>
<dbReference type="FunFam" id="3.40.50.300:FF:002884">
    <property type="entry name" value="ATP-dependent DNA helicase"/>
    <property type="match status" value="1"/>
</dbReference>